<feature type="transmembrane region" description="Helical" evidence="5">
    <location>
        <begin position="101"/>
        <end position="121"/>
    </location>
</feature>
<dbReference type="CDD" id="cd16914">
    <property type="entry name" value="EcfT"/>
    <property type="match status" value="1"/>
</dbReference>
<feature type="transmembrane region" description="Helical" evidence="5">
    <location>
        <begin position="45"/>
        <end position="64"/>
    </location>
</feature>
<feature type="transmembrane region" description="Helical" evidence="5">
    <location>
        <begin position="70"/>
        <end position="89"/>
    </location>
</feature>
<dbReference type="AlphaFoldDB" id="F6EES3"/>
<sequence length="205" mass="21334">MTGQPNLLGLYQPGTTVLHRLPAGVKLVALCGFGATALAIRTPELAVAALVAAGGCVIWSRTNVFTFMRALRPLLVIAAILLGFHSWQADLAHGVQVTSRMLAIVVLATVVTATTSSDAILDAVTRALRPLRHVGVNPDTVGLAIGLMLRAIPALLSVAYEAREAARARGLERSPRALLVPMAVRSVAHARATGEALAARGLGDS</sequence>
<evidence type="ECO:0000313" key="7">
    <source>
        <dbReference type="Proteomes" id="UP000009235"/>
    </source>
</evidence>
<evidence type="ECO:0000313" key="6">
    <source>
        <dbReference type="EMBL" id="AEF40873.1"/>
    </source>
</evidence>
<evidence type="ECO:0000256" key="1">
    <source>
        <dbReference type="ARBA" id="ARBA00004141"/>
    </source>
</evidence>
<keyword evidence="3 5" id="KW-1133">Transmembrane helix</keyword>
<accession>F6EES3</accession>
<name>F6EES3_HOYSD</name>
<organism evidence="6 7">
    <name type="scientific">Hoyosella subflava (strain DSM 45089 / JCM 17490 / NBRC 109087 / DQS3-9A1)</name>
    <name type="common">Amycolicicoccus subflavus</name>
    <dbReference type="NCBI Taxonomy" id="443218"/>
    <lineage>
        <taxon>Bacteria</taxon>
        <taxon>Bacillati</taxon>
        <taxon>Actinomycetota</taxon>
        <taxon>Actinomycetes</taxon>
        <taxon>Mycobacteriales</taxon>
        <taxon>Hoyosellaceae</taxon>
        <taxon>Hoyosella</taxon>
    </lineage>
</organism>
<evidence type="ECO:0000256" key="2">
    <source>
        <dbReference type="ARBA" id="ARBA00022692"/>
    </source>
</evidence>
<dbReference type="KEGG" id="asd:AS9A_2426"/>
<evidence type="ECO:0000256" key="5">
    <source>
        <dbReference type="SAM" id="Phobius"/>
    </source>
</evidence>
<dbReference type="PANTHER" id="PTHR33514:SF13">
    <property type="entry name" value="PROTEIN ABCI12, CHLOROPLASTIC"/>
    <property type="match status" value="1"/>
</dbReference>
<dbReference type="OrthoDB" id="509049at2"/>
<dbReference type="Pfam" id="PF02361">
    <property type="entry name" value="CbiQ"/>
    <property type="match status" value="1"/>
</dbReference>
<evidence type="ECO:0000256" key="3">
    <source>
        <dbReference type="ARBA" id="ARBA00022989"/>
    </source>
</evidence>
<dbReference type="GO" id="GO:0005886">
    <property type="term" value="C:plasma membrane"/>
    <property type="evidence" value="ECO:0007669"/>
    <property type="project" value="UniProtKB-ARBA"/>
</dbReference>
<keyword evidence="4 5" id="KW-0472">Membrane</keyword>
<dbReference type="eggNOG" id="COG0619">
    <property type="taxonomic scope" value="Bacteria"/>
</dbReference>
<keyword evidence="7" id="KW-1185">Reference proteome</keyword>
<dbReference type="RefSeq" id="WP_013807222.1">
    <property type="nucleotide sequence ID" value="NC_015564.1"/>
</dbReference>
<evidence type="ECO:0000256" key="4">
    <source>
        <dbReference type="ARBA" id="ARBA00023136"/>
    </source>
</evidence>
<comment type="subcellular location">
    <subcellularLocation>
        <location evidence="1">Membrane</location>
        <topology evidence="1">Multi-pass membrane protein</topology>
    </subcellularLocation>
</comment>
<dbReference type="HOGENOM" id="CLU_056469_4_0_11"/>
<keyword evidence="2 5" id="KW-0812">Transmembrane</keyword>
<reference evidence="6 7" key="1">
    <citation type="journal article" date="2011" name="J. Bacteriol.">
        <title>Complete genome sequence of Amycolicicoccus subflavus DQS3-9A1T, an actinomycete isolated from crude oil-polluted soil.</title>
        <authorList>
            <person name="Cai M."/>
            <person name="Chen W.M."/>
            <person name="Nie Y."/>
            <person name="Chi C.Q."/>
            <person name="Wang Y.N."/>
            <person name="Tang Y.Q."/>
            <person name="Li G.Y."/>
            <person name="Wu X.L."/>
        </authorList>
    </citation>
    <scope>NUCLEOTIDE SEQUENCE [LARGE SCALE GENOMIC DNA]</scope>
    <source>
        <strain evidence="7">DSM 45089 / DQS3-9A1</strain>
    </source>
</reference>
<dbReference type="InterPro" id="IPR003339">
    <property type="entry name" value="ABC/ECF_trnsptr_transmembrane"/>
</dbReference>
<dbReference type="Proteomes" id="UP000009235">
    <property type="component" value="Chromosome"/>
</dbReference>
<dbReference type="PANTHER" id="PTHR33514">
    <property type="entry name" value="PROTEIN ABCI12, CHLOROPLASTIC"/>
    <property type="match status" value="1"/>
</dbReference>
<dbReference type="EMBL" id="CP002786">
    <property type="protein sequence ID" value="AEF40873.1"/>
    <property type="molecule type" value="Genomic_DNA"/>
</dbReference>
<gene>
    <name evidence="6" type="ordered locus">AS9A_2426</name>
</gene>
<proteinExistence type="predicted"/>
<dbReference type="STRING" id="443218.AS9A_2426"/>
<protein>
    <submittedName>
        <fullName evidence="6">Cobalt transport protein</fullName>
    </submittedName>
</protein>